<evidence type="ECO:0000256" key="1">
    <source>
        <dbReference type="SAM" id="MobiDB-lite"/>
    </source>
</evidence>
<name>A0A2P2IXS1_RHIMU</name>
<accession>A0A2P2IXS1</accession>
<protein>
    <submittedName>
        <fullName evidence="2">Uncharacterized protein</fullName>
    </submittedName>
</protein>
<proteinExistence type="predicted"/>
<organism evidence="2">
    <name type="scientific">Rhizophora mucronata</name>
    <name type="common">Asiatic mangrove</name>
    <dbReference type="NCBI Taxonomy" id="61149"/>
    <lineage>
        <taxon>Eukaryota</taxon>
        <taxon>Viridiplantae</taxon>
        <taxon>Streptophyta</taxon>
        <taxon>Embryophyta</taxon>
        <taxon>Tracheophyta</taxon>
        <taxon>Spermatophyta</taxon>
        <taxon>Magnoliopsida</taxon>
        <taxon>eudicotyledons</taxon>
        <taxon>Gunneridae</taxon>
        <taxon>Pentapetalae</taxon>
        <taxon>rosids</taxon>
        <taxon>fabids</taxon>
        <taxon>Malpighiales</taxon>
        <taxon>Rhizophoraceae</taxon>
        <taxon>Rhizophora</taxon>
    </lineage>
</organism>
<dbReference type="AlphaFoldDB" id="A0A2P2IXS1"/>
<feature type="region of interest" description="Disordered" evidence="1">
    <location>
        <begin position="1"/>
        <end position="31"/>
    </location>
</feature>
<sequence length="31" mass="3810">MNPHCPLGTQKSSNPRRRRRRHRHQRANKAY</sequence>
<evidence type="ECO:0000313" key="2">
    <source>
        <dbReference type="EMBL" id="MBW86015.1"/>
    </source>
</evidence>
<feature type="compositionally biased region" description="Basic residues" evidence="1">
    <location>
        <begin position="14"/>
        <end position="31"/>
    </location>
</feature>
<dbReference type="EMBL" id="GGEC01005532">
    <property type="protein sequence ID" value="MBW86015.1"/>
    <property type="molecule type" value="Transcribed_RNA"/>
</dbReference>
<reference evidence="2" key="1">
    <citation type="submission" date="2018-02" db="EMBL/GenBank/DDBJ databases">
        <title>Rhizophora mucronata_Transcriptome.</title>
        <authorList>
            <person name="Meera S.P."/>
            <person name="Sreeshan A."/>
            <person name="Augustine A."/>
        </authorList>
    </citation>
    <scope>NUCLEOTIDE SEQUENCE</scope>
    <source>
        <tissue evidence="2">Leaf</tissue>
    </source>
</reference>